<evidence type="ECO:0000256" key="1">
    <source>
        <dbReference type="ARBA" id="ARBA00007274"/>
    </source>
</evidence>
<organism evidence="3 4">
    <name type="scientific">Vibrio tubiashii</name>
    <dbReference type="NCBI Taxonomy" id="29498"/>
    <lineage>
        <taxon>Bacteria</taxon>
        <taxon>Pseudomonadati</taxon>
        <taxon>Pseudomonadota</taxon>
        <taxon>Gammaproteobacteria</taxon>
        <taxon>Vibrionales</taxon>
        <taxon>Vibrionaceae</taxon>
        <taxon>Vibrio</taxon>
        <taxon>Vibrio oreintalis group</taxon>
    </lineage>
</organism>
<evidence type="ECO:0000256" key="2">
    <source>
        <dbReference type="ARBA" id="ARBA00022679"/>
    </source>
</evidence>
<dbReference type="Gene3D" id="2.160.10.10">
    <property type="entry name" value="Hexapeptide repeat proteins"/>
    <property type="match status" value="1"/>
</dbReference>
<gene>
    <name evidence="3" type="ORF">F0237_16780</name>
</gene>
<reference evidence="3 4" key="1">
    <citation type="submission" date="2019-08" db="EMBL/GenBank/DDBJ databases">
        <title>Draft genome sequencing and comparative genomics of hatchery-associated Vibrios.</title>
        <authorList>
            <person name="Kehlet-Delgado H."/>
            <person name="Mueller R.S."/>
        </authorList>
    </citation>
    <scope>NUCLEOTIDE SEQUENCE [LARGE SCALE GENOMIC DNA]</scope>
    <source>
        <strain evidence="3 4">01-65-5-1</strain>
    </source>
</reference>
<proteinExistence type="inferred from homology"/>
<dbReference type="InterPro" id="IPR011004">
    <property type="entry name" value="Trimer_LpxA-like_sf"/>
</dbReference>
<dbReference type="PANTHER" id="PTHR23416:SF23">
    <property type="entry name" value="ACETYLTRANSFERASE C18B11.09C-RELATED"/>
    <property type="match status" value="1"/>
</dbReference>
<dbReference type="Pfam" id="PF00132">
    <property type="entry name" value="Hexapep"/>
    <property type="match status" value="1"/>
</dbReference>
<dbReference type="SUPFAM" id="SSF51161">
    <property type="entry name" value="Trimeric LpxA-like enzymes"/>
    <property type="match status" value="1"/>
</dbReference>
<dbReference type="Proteomes" id="UP000572722">
    <property type="component" value="Unassembled WGS sequence"/>
</dbReference>
<dbReference type="RefSeq" id="WP_171323777.1">
    <property type="nucleotide sequence ID" value="NZ_VTXO01000007.1"/>
</dbReference>
<sequence length="173" mass="18340">MKIIWLLIYYLIGIYLPSSSFSLVGVRIRAYLVSKIFAYVGSNVNIGQGVYFGRGSLISIGNSSGIGEKSRLVAMDKITIGDDVMIAPEVLVLTGGHDYNDPQLLLREQVSTIAPVNIGDDCWIGARAIILPGVSITNRVIIGAGSVVTKSINESGIYAGNPAKKIKGLDGGV</sequence>
<dbReference type="PANTHER" id="PTHR23416">
    <property type="entry name" value="SIALIC ACID SYNTHASE-RELATED"/>
    <property type="match status" value="1"/>
</dbReference>
<evidence type="ECO:0000313" key="3">
    <source>
        <dbReference type="EMBL" id="NOI82325.1"/>
    </source>
</evidence>
<dbReference type="CDD" id="cd04647">
    <property type="entry name" value="LbH_MAT_like"/>
    <property type="match status" value="1"/>
</dbReference>
<comment type="caution">
    <text evidence="3">The sequence shown here is derived from an EMBL/GenBank/DDBJ whole genome shotgun (WGS) entry which is preliminary data.</text>
</comment>
<dbReference type="InterPro" id="IPR001451">
    <property type="entry name" value="Hexapep"/>
</dbReference>
<comment type="similarity">
    <text evidence="1">Belongs to the transferase hexapeptide repeat family.</text>
</comment>
<dbReference type="AlphaFoldDB" id="A0AAE5GSR5"/>
<dbReference type="EMBL" id="VTXO01000007">
    <property type="protein sequence ID" value="NOI82325.1"/>
    <property type="molecule type" value="Genomic_DNA"/>
</dbReference>
<dbReference type="GO" id="GO:0005829">
    <property type="term" value="C:cytosol"/>
    <property type="evidence" value="ECO:0007669"/>
    <property type="project" value="TreeGrafter"/>
</dbReference>
<protein>
    <submittedName>
        <fullName evidence="3">Acyltransferase</fullName>
    </submittedName>
</protein>
<dbReference type="InterPro" id="IPR051159">
    <property type="entry name" value="Hexapeptide_acetyltransf"/>
</dbReference>
<keyword evidence="3" id="KW-0012">Acyltransferase</keyword>
<keyword evidence="2" id="KW-0808">Transferase</keyword>
<dbReference type="GO" id="GO:0008374">
    <property type="term" value="F:O-acyltransferase activity"/>
    <property type="evidence" value="ECO:0007669"/>
    <property type="project" value="TreeGrafter"/>
</dbReference>
<accession>A0AAE5GSR5</accession>
<name>A0AAE5GSR5_9VIBR</name>
<evidence type="ECO:0000313" key="4">
    <source>
        <dbReference type="Proteomes" id="UP000572722"/>
    </source>
</evidence>